<accession>A6GD01</accession>
<name>A6GD01_9BACT</name>
<evidence type="ECO:0000259" key="2">
    <source>
        <dbReference type="Pfam" id="PF13785"/>
    </source>
</evidence>
<proteinExistence type="predicted"/>
<evidence type="ECO:0000313" key="3">
    <source>
        <dbReference type="EMBL" id="EDM76239.1"/>
    </source>
</evidence>
<feature type="transmembrane region" description="Helical" evidence="1">
    <location>
        <begin position="246"/>
        <end position="267"/>
    </location>
</feature>
<evidence type="ECO:0000256" key="1">
    <source>
        <dbReference type="SAM" id="Phobius"/>
    </source>
</evidence>
<comment type="caution">
    <text evidence="3">The sequence shown here is derived from an EMBL/GenBank/DDBJ whole genome shotgun (WGS) entry which is preliminary data.</text>
</comment>
<dbReference type="Pfam" id="PF13785">
    <property type="entry name" value="DUF4178"/>
    <property type="match status" value="1"/>
</dbReference>
<feature type="transmembrane region" description="Helical" evidence="1">
    <location>
        <begin position="399"/>
        <end position="419"/>
    </location>
</feature>
<protein>
    <recommendedName>
        <fullName evidence="2">DUF4178 domain-containing protein</fullName>
    </recommendedName>
</protein>
<sequence>MNAPPPTKLFREEAQAGAIECPACGAPITLRGFGGAEQVACSYCGTVCKPEHDGNLDILQRAERQRRPSILPLHKRCTLDDTEWEIIGITWREVVSMGMTYPWQEFLLFNPYAGYRWLIYQMSDGQWSFGGGLDGAVKVVSGLRPEATWEGDTYKHFSSANARTTYVEGEFPWRVLANDVAQANDYICPPKLVSIEVQATEHGQDLNFTQMRPIDASEVWRAFQMPGNPPPSSGVHPAAPNPHQTWFYKAAFVVLMILWLVAVVGYVGGRDNEVVYNASLPIGGSATETLEFGTPGVETNLEFEFVAGGMTNSWAFADVLLVDAETEEAVSVPLEVDAWSGVDDGESWSEGTNPKRVVIGGVEGGKYILQVATQVDPGTTFGSHKANSLNLEIKRDVPLGRYTMLPFLVILAFPIVNFIRKKSFESQRWSTSDHAE</sequence>
<organism evidence="3 4">
    <name type="scientific">Plesiocystis pacifica SIR-1</name>
    <dbReference type="NCBI Taxonomy" id="391625"/>
    <lineage>
        <taxon>Bacteria</taxon>
        <taxon>Pseudomonadati</taxon>
        <taxon>Myxococcota</taxon>
        <taxon>Polyangia</taxon>
        <taxon>Nannocystales</taxon>
        <taxon>Nannocystaceae</taxon>
        <taxon>Plesiocystis</taxon>
    </lineage>
</organism>
<dbReference type="OrthoDB" id="228033at2"/>
<dbReference type="STRING" id="391625.PPSIR1_42226"/>
<keyword evidence="4" id="KW-1185">Reference proteome</keyword>
<keyword evidence="1" id="KW-1133">Transmembrane helix</keyword>
<dbReference type="EMBL" id="ABCS01000069">
    <property type="protein sequence ID" value="EDM76239.1"/>
    <property type="molecule type" value="Genomic_DNA"/>
</dbReference>
<gene>
    <name evidence="3" type="ORF">PPSIR1_42226</name>
</gene>
<evidence type="ECO:0000313" key="4">
    <source>
        <dbReference type="Proteomes" id="UP000005801"/>
    </source>
</evidence>
<feature type="domain" description="DUF4178" evidence="2">
    <location>
        <begin position="78"/>
        <end position="201"/>
    </location>
</feature>
<dbReference type="eggNOG" id="COG1656">
    <property type="taxonomic scope" value="Bacteria"/>
</dbReference>
<dbReference type="Proteomes" id="UP000005801">
    <property type="component" value="Unassembled WGS sequence"/>
</dbReference>
<keyword evidence="1" id="KW-0812">Transmembrane</keyword>
<dbReference type="RefSeq" id="WP_006974592.1">
    <property type="nucleotide sequence ID" value="NZ_ABCS01000069.1"/>
</dbReference>
<dbReference type="InterPro" id="IPR025235">
    <property type="entry name" value="DUF4178"/>
</dbReference>
<reference evidence="3 4" key="1">
    <citation type="submission" date="2007-06" db="EMBL/GenBank/DDBJ databases">
        <authorList>
            <person name="Shimkets L."/>
            <person name="Ferriera S."/>
            <person name="Johnson J."/>
            <person name="Kravitz S."/>
            <person name="Beeson K."/>
            <person name="Sutton G."/>
            <person name="Rogers Y.-H."/>
            <person name="Friedman R."/>
            <person name="Frazier M."/>
            <person name="Venter J.C."/>
        </authorList>
    </citation>
    <scope>NUCLEOTIDE SEQUENCE [LARGE SCALE GENOMIC DNA]</scope>
    <source>
        <strain evidence="3 4">SIR-1</strain>
    </source>
</reference>
<keyword evidence="1" id="KW-0472">Membrane</keyword>
<dbReference type="AlphaFoldDB" id="A6GD01"/>